<accession>A0A0D2NT37</accession>
<gene>
    <name evidence="3" type="ORF">MNEG_0583</name>
</gene>
<reference evidence="3 4" key="1">
    <citation type="journal article" date="2013" name="BMC Genomics">
        <title>Reconstruction of the lipid metabolism for the microalga Monoraphidium neglectum from its genome sequence reveals characteristics suitable for biofuel production.</title>
        <authorList>
            <person name="Bogen C."/>
            <person name="Al-Dilaimi A."/>
            <person name="Albersmeier A."/>
            <person name="Wichmann J."/>
            <person name="Grundmann M."/>
            <person name="Rupp O."/>
            <person name="Lauersen K.J."/>
            <person name="Blifernez-Klassen O."/>
            <person name="Kalinowski J."/>
            <person name="Goesmann A."/>
            <person name="Mussgnug J.H."/>
            <person name="Kruse O."/>
        </authorList>
    </citation>
    <scope>NUCLEOTIDE SEQUENCE [LARGE SCALE GENOMIC DNA]</scope>
    <source>
        <strain evidence="3 4">SAG 48.87</strain>
    </source>
</reference>
<dbReference type="GO" id="GO:0003779">
    <property type="term" value="F:actin binding"/>
    <property type="evidence" value="ECO:0007669"/>
    <property type="project" value="InterPro"/>
</dbReference>
<evidence type="ECO:0000313" key="3">
    <source>
        <dbReference type="EMBL" id="KIZ07376.1"/>
    </source>
</evidence>
<evidence type="ECO:0000259" key="2">
    <source>
        <dbReference type="PROSITE" id="PS51082"/>
    </source>
</evidence>
<dbReference type="InterPro" id="IPR003124">
    <property type="entry name" value="WH2_dom"/>
</dbReference>
<dbReference type="RefSeq" id="XP_013906395.1">
    <property type="nucleotide sequence ID" value="XM_014050941.1"/>
</dbReference>
<name>A0A0D2NT37_9CHLO</name>
<dbReference type="GeneID" id="25726701"/>
<sequence length="129" mass="13543">MDKVLADIASAPKSLKHVEVEHDASKPAIEEGTGVGKWDKDALLQGIQHGVPLKHVETVDKAAPKIEPHVHIGANPHAKLMAEVQHAAVTREIRSGGGEEVKAHLHHVDAPQVGGQGGGRGRLVQGASL</sequence>
<organism evidence="3 4">
    <name type="scientific">Monoraphidium neglectum</name>
    <dbReference type="NCBI Taxonomy" id="145388"/>
    <lineage>
        <taxon>Eukaryota</taxon>
        <taxon>Viridiplantae</taxon>
        <taxon>Chlorophyta</taxon>
        <taxon>core chlorophytes</taxon>
        <taxon>Chlorophyceae</taxon>
        <taxon>CS clade</taxon>
        <taxon>Sphaeropleales</taxon>
        <taxon>Selenastraceae</taxon>
        <taxon>Monoraphidium</taxon>
    </lineage>
</organism>
<dbReference type="KEGG" id="mng:MNEG_0583"/>
<dbReference type="OrthoDB" id="523761at2759"/>
<proteinExistence type="predicted"/>
<feature type="domain" description="WH2" evidence="2">
    <location>
        <begin position="39"/>
        <end position="56"/>
    </location>
</feature>
<dbReference type="Pfam" id="PF02205">
    <property type="entry name" value="WH2"/>
    <property type="match status" value="1"/>
</dbReference>
<evidence type="ECO:0000313" key="4">
    <source>
        <dbReference type="Proteomes" id="UP000054498"/>
    </source>
</evidence>
<dbReference type="Proteomes" id="UP000054498">
    <property type="component" value="Unassembled WGS sequence"/>
</dbReference>
<dbReference type="EMBL" id="KK100268">
    <property type="protein sequence ID" value="KIZ07376.1"/>
    <property type="molecule type" value="Genomic_DNA"/>
</dbReference>
<dbReference type="AlphaFoldDB" id="A0A0D2NT37"/>
<protein>
    <recommendedName>
        <fullName evidence="2">WH2 domain-containing protein</fullName>
    </recommendedName>
</protein>
<dbReference type="PROSITE" id="PS51082">
    <property type="entry name" value="WH2"/>
    <property type="match status" value="1"/>
</dbReference>
<evidence type="ECO:0000256" key="1">
    <source>
        <dbReference type="SAM" id="MobiDB-lite"/>
    </source>
</evidence>
<feature type="region of interest" description="Disordered" evidence="1">
    <location>
        <begin position="110"/>
        <end position="129"/>
    </location>
</feature>
<keyword evidence="4" id="KW-1185">Reference proteome</keyword>